<gene>
    <name evidence="2" type="ORF">OIDMADRAFT_22378</name>
</gene>
<feature type="region of interest" description="Disordered" evidence="1">
    <location>
        <begin position="1"/>
        <end position="141"/>
    </location>
</feature>
<feature type="compositionally biased region" description="Polar residues" evidence="1">
    <location>
        <begin position="490"/>
        <end position="506"/>
    </location>
</feature>
<dbReference type="AlphaFoldDB" id="A0A0C3HH12"/>
<feature type="compositionally biased region" description="Basic and acidic residues" evidence="1">
    <location>
        <begin position="430"/>
        <end position="439"/>
    </location>
</feature>
<evidence type="ECO:0000313" key="2">
    <source>
        <dbReference type="EMBL" id="KIN07501.1"/>
    </source>
</evidence>
<keyword evidence="3" id="KW-1185">Reference proteome</keyword>
<organism evidence="2 3">
    <name type="scientific">Oidiodendron maius (strain Zn)</name>
    <dbReference type="NCBI Taxonomy" id="913774"/>
    <lineage>
        <taxon>Eukaryota</taxon>
        <taxon>Fungi</taxon>
        <taxon>Dikarya</taxon>
        <taxon>Ascomycota</taxon>
        <taxon>Pezizomycotina</taxon>
        <taxon>Leotiomycetes</taxon>
        <taxon>Leotiomycetes incertae sedis</taxon>
        <taxon>Myxotrichaceae</taxon>
        <taxon>Oidiodendron</taxon>
    </lineage>
</organism>
<feature type="compositionally biased region" description="Low complexity" evidence="1">
    <location>
        <begin position="418"/>
        <end position="429"/>
    </location>
</feature>
<name>A0A0C3HH12_OIDMZ</name>
<feature type="compositionally biased region" description="Polar residues" evidence="1">
    <location>
        <begin position="253"/>
        <end position="272"/>
    </location>
</feature>
<reference evidence="2 3" key="1">
    <citation type="submission" date="2014-04" db="EMBL/GenBank/DDBJ databases">
        <authorList>
            <consortium name="DOE Joint Genome Institute"/>
            <person name="Kuo A."/>
            <person name="Martino E."/>
            <person name="Perotto S."/>
            <person name="Kohler A."/>
            <person name="Nagy L.G."/>
            <person name="Floudas D."/>
            <person name="Copeland A."/>
            <person name="Barry K.W."/>
            <person name="Cichocki N."/>
            <person name="Veneault-Fourrey C."/>
            <person name="LaButti K."/>
            <person name="Lindquist E.A."/>
            <person name="Lipzen A."/>
            <person name="Lundell T."/>
            <person name="Morin E."/>
            <person name="Murat C."/>
            <person name="Sun H."/>
            <person name="Tunlid A."/>
            <person name="Henrissat B."/>
            <person name="Grigoriev I.V."/>
            <person name="Hibbett D.S."/>
            <person name="Martin F."/>
            <person name="Nordberg H.P."/>
            <person name="Cantor M.N."/>
            <person name="Hua S.X."/>
        </authorList>
    </citation>
    <scope>NUCLEOTIDE SEQUENCE [LARGE SCALE GENOMIC DNA]</scope>
    <source>
        <strain evidence="2 3">Zn</strain>
    </source>
</reference>
<dbReference type="Proteomes" id="UP000054321">
    <property type="component" value="Unassembled WGS sequence"/>
</dbReference>
<feature type="compositionally biased region" description="Low complexity" evidence="1">
    <location>
        <begin position="440"/>
        <end position="451"/>
    </location>
</feature>
<feature type="compositionally biased region" description="Basic and acidic residues" evidence="1">
    <location>
        <begin position="105"/>
        <end position="121"/>
    </location>
</feature>
<dbReference type="HOGENOM" id="CLU_490974_0_0_1"/>
<reference evidence="3" key="2">
    <citation type="submission" date="2015-01" db="EMBL/GenBank/DDBJ databases">
        <title>Evolutionary Origins and Diversification of the Mycorrhizal Mutualists.</title>
        <authorList>
            <consortium name="DOE Joint Genome Institute"/>
            <consortium name="Mycorrhizal Genomics Consortium"/>
            <person name="Kohler A."/>
            <person name="Kuo A."/>
            <person name="Nagy L.G."/>
            <person name="Floudas D."/>
            <person name="Copeland A."/>
            <person name="Barry K.W."/>
            <person name="Cichocki N."/>
            <person name="Veneault-Fourrey C."/>
            <person name="LaButti K."/>
            <person name="Lindquist E.A."/>
            <person name="Lipzen A."/>
            <person name="Lundell T."/>
            <person name="Morin E."/>
            <person name="Murat C."/>
            <person name="Riley R."/>
            <person name="Ohm R."/>
            <person name="Sun H."/>
            <person name="Tunlid A."/>
            <person name="Henrissat B."/>
            <person name="Grigoriev I.V."/>
            <person name="Hibbett D.S."/>
            <person name="Martin F."/>
        </authorList>
    </citation>
    <scope>NUCLEOTIDE SEQUENCE [LARGE SCALE GENOMIC DNA]</scope>
    <source>
        <strain evidence="3">Zn</strain>
    </source>
</reference>
<feature type="compositionally biased region" description="Basic and acidic residues" evidence="1">
    <location>
        <begin position="322"/>
        <end position="338"/>
    </location>
</feature>
<feature type="compositionally biased region" description="Basic and acidic residues" evidence="1">
    <location>
        <begin position="508"/>
        <end position="526"/>
    </location>
</feature>
<dbReference type="InParanoid" id="A0A0C3HH12"/>
<dbReference type="OrthoDB" id="4898142at2759"/>
<proteinExistence type="predicted"/>
<feature type="region of interest" description="Disordered" evidence="1">
    <location>
        <begin position="219"/>
        <end position="555"/>
    </location>
</feature>
<feature type="compositionally biased region" description="Low complexity" evidence="1">
    <location>
        <begin position="368"/>
        <end position="385"/>
    </location>
</feature>
<feature type="compositionally biased region" description="Basic and acidic residues" evidence="1">
    <location>
        <begin position="78"/>
        <end position="95"/>
    </location>
</feature>
<protein>
    <submittedName>
        <fullName evidence="2">Uncharacterized protein</fullName>
    </submittedName>
</protein>
<accession>A0A0C3HH12</accession>
<evidence type="ECO:0000256" key="1">
    <source>
        <dbReference type="SAM" id="MobiDB-lite"/>
    </source>
</evidence>
<evidence type="ECO:0000313" key="3">
    <source>
        <dbReference type="Proteomes" id="UP000054321"/>
    </source>
</evidence>
<dbReference type="EMBL" id="KN832870">
    <property type="protein sequence ID" value="KIN07501.1"/>
    <property type="molecule type" value="Genomic_DNA"/>
</dbReference>
<sequence>MGSSSEPKTPRPAYYEDADEDGNVVEKGSRRSARKKEGKEKSKPKVSHRSRDEKKQSKSDSGVEASAYTGGAMMSGARQDDDAMVAREVKIERRRSTAGASSKPKRYDGKNSSKSTVDEAKYYGIPKSKTQPIPTPMAQPIPYRARPSILTAQSYPARPLSYHAAYPGTGLHGPPISHQGFWQQQAPSHYPPLAPSAMFMPNAPSPADYQTAASSLTPRALTDRFGGPPRTGSGYGFRDPVIQQRFADDSEDGYTSTTEGGRTRASIRTPSNRKVIRTQAELDYEAMPPPPVRPTSARPGPGRSILRRSTDYGPDVATAPEPEFRDRRSSTYHDEPAPRRPSVNRLSGVYDVGVHRVEAANSGRRRQSYYGQSASLGSGASGASGWEDKAARAASYQDGVSGSAVPLTADMLRRQQRRQGGSSRSTKSSGSRDESDYRKSATTRTTRSVSSPEDENVTIKVVGQARVTVGGAQIDYNDGGEIEIKRQKSVRGSDSVRGTSEWSNSEYGGDHRRVDDRRGSRVDKPAGHSRRRSVSYARSPPQYAPPQYAPQGNFI</sequence>
<dbReference type="STRING" id="913774.A0A0C3HH12"/>
<feature type="compositionally biased region" description="Basic and acidic residues" evidence="1">
    <location>
        <begin position="35"/>
        <end position="58"/>
    </location>
</feature>